<dbReference type="EMBL" id="VSSQ01064953">
    <property type="protein sequence ID" value="MPN17758.1"/>
    <property type="molecule type" value="Genomic_DNA"/>
</dbReference>
<reference evidence="1" key="1">
    <citation type="submission" date="2019-08" db="EMBL/GenBank/DDBJ databases">
        <authorList>
            <person name="Kucharzyk K."/>
            <person name="Murdoch R.W."/>
            <person name="Higgins S."/>
            <person name="Loffler F."/>
        </authorList>
    </citation>
    <scope>NUCLEOTIDE SEQUENCE</scope>
</reference>
<dbReference type="AlphaFoldDB" id="A0A645FTH4"/>
<protein>
    <submittedName>
        <fullName evidence="1">Uncharacterized protein</fullName>
    </submittedName>
</protein>
<sequence length="158" mass="16487">MFQTVGNHVELECANRAKNHVGAGNRAEQLGRPLLGQLLQAFLQLLDLQRVADTRQAEHFRCEGRNAGKAQVFALGEGLAEADGAVVGDADDVARPRLIGSGAIARHEGNGVVDRQGLAGGHLLDLHAPVEAAGTDAQEGDAVAVLGVHVGLDLEHEA</sequence>
<evidence type="ECO:0000313" key="1">
    <source>
        <dbReference type="EMBL" id="MPN17758.1"/>
    </source>
</evidence>
<organism evidence="1">
    <name type="scientific">bioreactor metagenome</name>
    <dbReference type="NCBI Taxonomy" id="1076179"/>
    <lineage>
        <taxon>unclassified sequences</taxon>
        <taxon>metagenomes</taxon>
        <taxon>ecological metagenomes</taxon>
    </lineage>
</organism>
<comment type="caution">
    <text evidence="1">The sequence shown here is derived from an EMBL/GenBank/DDBJ whole genome shotgun (WGS) entry which is preliminary data.</text>
</comment>
<proteinExistence type="predicted"/>
<accession>A0A645FTH4</accession>
<name>A0A645FTH4_9ZZZZ</name>
<gene>
    <name evidence="1" type="ORF">SDC9_165113</name>
</gene>